<dbReference type="AlphaFoldDB" id="A0AAW6Y8Q0"/>
<gene>
    <name evidence="1" type="ORF">QP451_08265</name>
</gene>
<evidence type="ECO:0000313" key="2">
    <source>
        <dbReference type="Proteomes" id="UP001236303"/>
    </source>
</evidence>
<dbReference type="Proteomes" id="UP001236303">
    <property type="component" value="Unassembled WGS sequence"/>
</dbReference>
<organism evidence="1 2">
    <name type="scientific">Neisseria subflava</name>
    <dbReference type="NCBI Taxonomy" id="28449"/>
    <lineage>
        <taxon>Bacteria</taxon>
        <taxon>Pseudomonadati</taxon>
        <taxon>Pseudomonadota</taxon>
        <taxon>Betaproteobacteria</taxon>
        <taxon>Neisseriales</taxon>
        <taxon>Neisseriaceae</taxon>
        <taxon>Neisseria</taxon>
    </lineage>
</organism>
<accession>A0AAW6Y8Q0</accession>
<sequence length="72" mass="7768">MRSSEDLKQWFEQQKTRACVPHTPYTSILKFVPLAGRVCGAATHAVGGDADYGLLPAVGENTCYGLLEQNVG</sequence>
<comment type="caution">
    <text evidence="1">The sequence shown here is derived from an EMBL/GenBank/DDBJ whole genome shotgun (WGS) entry which is preliminary data.</text>
</comment>
<name>A0AAW6Y8Q0_NEISU</name>
<proteinExistence type="predicted"/>
<evidence type="ECO:0000313" key="1">
    <source>
        <dbReference type="EMBL" id="MDK7243021.1"/>
    </source>
</evidence>
<dbReference type="EMBL" id="JASOPA010000008">
    <property type="protein sequence ID" value="MDK7243021.1"/>
    <property type="molecule type" value="Genomic_DNA"/>
</dbReference>
<protein>
    <submittedName>
        <fullName evidence="1">Uncharacterized protein</fullName>
    </submittedName>
</protein>
<reference evidence="1" key="1">
    <citation type="submission" date="2023-05" db="EMBL/GenBank/DDBJ databases">
        <title>Cataloging the Phylogenetic Diversity of Human Bladder Bacteria.</title>
        <authorList>
            <person name="Du J."/>
        </authorList>
    </citation>
    <scope>NUCLEOTIDE SEQUENCE</scope>
    <source>
        <strain evidence="1">UMB1050</strain>
    </source>
</reference>
<dbReference type="RefSeq" id="WP_285071270.1">
    <property type="nucleotide sequence ID" value="NZ_JASOPA010000008.1"/>
</dbReference>